<dbReference type="InterPro" id="IPR028581">
    <property type="entry name" value="DeoC_typeI"/>
</dbReference>
<comment type="subcellular location">
    <subcellularLocation>
        <location evidence="7">Cytoplasm</location>
    </subcellularLocation>
</comment>
<keyword evidence="3 7" id="KW-0456">Lyase</keyword>
<feature type="active site" description="Proton donor/acceptor" evidence="7">
    <location>
        <position position="89"/>
    </location>
</feature>
<comment type="pathway">
    <text evidence="7">Carbohydrate degradation; 2-deoxy-D-ribose 1-phosphate degradation; D-glyceraldehyde 3-phosphate and acetaldehyde from 2-deoxy-alpha-D-ribose 1-phosphate: step 2/2.</text>
</comment>
<dbReference type="InterPro" id="IPR002915">
    <property type="entry name" value="DeoC/FbaB/LacD_aldolase"/>
</dbReference>
<evidence type="ECO:0000256" key="2">
    <source>
        <dbReference type="ARBA" id="ARBA00022490"/>
    </source>
</evidence>
<sequence>MSIVALIDHAVLQPTQTDDDLHEACRLCMEVGVASVCVKPSMVPLAAELLAGSKVVPSTVIGFPHGGTTTGAKVCETEIAVVQGAREVDMVVNIGRALAGDWQFVGDDIRAVVEVATANGAITKVIFECGLLPNDDVKRRLCELSEAAGAAFVKTSTGFGMVKGEGGGMVATGATEHDIRLMRTACSPAVQVKASGGIRSFADAQKFVALGATRLGTSATASIAAGERGEAAQSGGAY</sequence>
<dbReference type="GO" id="GO:0016052">
    <property type="term" value="P:carbohydrate catabolic process"/>
    <property type="evidence" value="ECO:0007669"/>
    <property type="project" value="TreeGrafter"/>
</dbReference>
<organism evidence="8 9">
    <name type="scientific">Lacipirellula limnantheis</name>
    <dbReference type="NCBI Taxonomy" id="2528024"/>
    <lineage>
        <taxon>Bacteria</taxon>
        <taxon>Pseudomonadati</taxon>
        <taxon>Planctomycetota</taxon>
        <taxon>Planctomycetia</taxon>
        <taxon>Pirellulales</taxon>
        <taxon>Lacipirellulaceae</taxon>
        <taxon>Lacipirellula</taxon>
    </lineage>
</organism>
<dbReference type="PIRSF" id="PIRSF001357">
    <property type="entry name" value="DeoC"/>
    <property type="match status" value="1"/>
</dbReference>
<dbReference type="GO" id="GO:0009264">
    <property type="term" value="P:deoxyribonucleotide catabolic process"/>
    <property type="evidence" value="ECO:0007669"/>
    <property type="project" value="UniProtKB-UniRule"/>
</dbReference>
<keyword evidence="9" id="KW-1185">Reference proteome</keyword>
<dbReference type="NCBIfam" id="TIGR00126">
    <property type="entry name" value="deoC"/>
    <property type="match status" value="1"/>
</dbReference>
<reference evidence="8 9" key="1">
    <citation type="submission" date="2019-02" db="EMBL/GenBank/DDBJ databases">
        <title>Deep-cultivation of Planctomycetes and their phenomic and genomic characterization uncovers novel biology.</title>
        <authorList>
            <person name="Wiegand S."/>
            <person name="Jogler M."/>
            <person name="Boedeker C."/>
            <person name="Pinto D."/>
            <person name="Vollmers J."/>
            <person name="Rivas-Marin E."/>
            <person name="Kohn T."/>
            <person name="Peeters S.H."/>
            <person name="Heuer A."/>
            <person name="Rast P."/>
            <person name="Oberbeckmann S."/>
            <person name="Bunk B."/>
            <person name="Jeske O."/>
            <person name="Meyerdierks A."/>
            <person name="Storesund J.E."/>
            <person name="Kallscheuer N."/>
            <person name="Luecker S."/>
            <person name="Lage O.M."/>
            <person name="Pohl T."/>
            <person name="Merkel B.J."/>
            <person name="Hornburger P."/>
            <person name="Mueller R.-W."/>
            <person name="Bruemmer F."/>
            <person name="Labrenz M."/>
            <person name="Spormann A.M."/>
            <person name="Op den Camp H."/>
            <person name="Overmann J."/>
            <person name="Amann R."/>
            <person name="Jetten M.S.M."/>
            <person name="Mascher T."/>
            <person name="Medema M.H."/>
            <person name="Devos D.P."/>
            <person name="Kaster A.-K."/>
            <person name="Ovreas L."/>
            <person name="Rohde M."/>
            <person name="Galperin M.Y."/>
            <person name="Jogler C."/>
        </authorList>
    </citation>
    <scope>NUCLEOTIDE SEQUENCE [LARGE SCALE GENOMIC DNA]</scope>
    <source>
        <strain evidence="8 9">I41</strain>
    </source>
</reference>
<dbReference type="PANTHER" id="PTHR10889">
    <property type="entry name" value="DEOXYRIBOSE-PHOSPHATE ALDOLASE"/>
    <property type="match status" value="1"/>
</dbReference>
<dbReference type="Gene3D" id="3.20.20.70">
    <property type="entry name" value="Aldolase class I"/>
    <property type="match status" value="1"/>
</dbReference>
<comment type="function">
    <text evidence="6 7">Catalyzes a reversible aldol reaction between acetaldehyde and D-glyceraldehyde 3-phosphate to generate 2-deoxy-D-ribose 5-phosphate.</text>
</comment>
<dbReference type="Pfam" id="PF01791">
    <property type="entry name" value="DeoC"/>
    <property type="match status" value="1"/>
</dbReference>
<feature type="active site" description="Proton donor/acceptor" evidence="7">
    <location>
        <position position="193"/>
    </location>
</feature>
<comment type="catalytic activity">
    <reaction evidence="5 7">
        <text>2-deoxy-D-ribose 5-phosphate = D-glyceraldehyde 3-phosphate + acetaldehyde</text>
        <dbReference type="Rhea" id="RHEA:12821"/>
        <dbReference type="ChEBI" id="CHEBI:15343"/>
        <dbReference type="ChEBI" id="CHEBI:59776"/>
        <dbReference type="ChEBI" id="CHEBI:62877"/>
        <dbReference type="EC" id="4.1.2.4"/>
    </reaction>
</comment>
<dbReference type="RefSeq" id="WP_145432187.1">
    <property type="nucleotide sequence ID" value="NZ_CP036339.1"/>
</dbReference>
<dbReference type="GO" id="GO:0005737">
    <property type="term" value="C:cytoplasm"/>
    <property type="evidence" value="ECO:0007669"/>
    <property type="project" value="UniProtKB-SubCell"/>
</dbReference>
<dbReference type="AlphaFoldDB" id="A0A517TW89"/>
<dbReference type="KEGG" id="llh:I41_18220"/>
<gene>
    <name evidence="8" type="primary">deoC1</name>
    <name evidence="7" type="synonym">deoC</name>
    <name evidence="8" type="ORF">I41_18220</name>
</gene>
<dbReference type="GO" id="GO:0004139">
    <property type="term" value="F:deoxyribose-phosphate aldolase activity"/>
    <property type="evidence" value="ECO:0007669"/>
    <property type="project" value="UniProtKB-UniRule"/>
</dbReference>
<dbReference type="CDD" id="cd00959">
    <property type="entry name" value="DeoC"/>
    <property type="match status" value="1"/>
</dbReference>
<comment type="similarity">
    <text evidence="1 7">Belongs to the DeoC/FbaB aldolase family. DeoC type 1 subfamily.</text>
</comment>
<keyword evidence="2 7" id="KW-0963">Cytoplasm</keyword>
<evidence type="ECO:0000313" key="9">
    <source>
        <dbReference type="Proteomes" id="UP000317909"/>
    </source>
</evidence>
<accession>A0A517TW89</accession>
<dbReference type="OrthoDB" id="9778711at2"/>
<evidence type="ECO:0000256" key="6">
    <source>
        <dbReference type="ARBA" id="ARBA00056337"/>
    </source>
</evidence>
<name>A0A517TW89_9BACT</name>
<dbReference type="GO" id="GO:0006018">
    <property type="term" value="P:2-deoxyribose 1-phosphate catabolic process"/>
    <property type="evidence" value="ECO:0007669"/>
    <property type="project" value="UniProtKB-UniRule"/>
</dbReference>
<dbReference type="EC" id="4.1.2.4" evidence="7"/>
<evidence type="ECO:0000256" key="3">
    <source>
        <dbReference type="ARBA" id="ARBA00023239"/>
    </source>
</evidence>
<dbReference type="UniPathway" id="UPA00002">
    <property type="reaction ID" value="UER00468"/>
</dbReference>
<dbReference type="HAMAP" id="MF_00114">
    <property type="entry name" value="DeoC_type1"/>
    <property type="match status" value="1"/>
</dbReference>
<dbReference type="SMART" id="SM01133">
    <property type="entry name" value="DeoC"/>
    <property type="match status" value="1"/>
</dbReference>
<dbReference type="SUPFAM" id="SSF51569">
    <property type="entry name" value="Aldolase"/>
    <property type="match status" value="1"/>
</dbReference>
<proteinExistence type="inferred from homology"/>
<feature type="active site" description="Schiff-base intermediate with acetaldehyde" evidence="7">
    <location>
        <position position="154"/>
    </location>
</feature>
<evidence type="ECO:0000256" key="1">
    <source>
        <dbReference type="ARBA" id="ARBA00010936"/>
    </source>
</evidence>
<protein>
    <recommendedName>
        <fullName evidence="7">Deoxyribose-phosphate aldolase</fullName>
        <shortName evidence="7">DERA</shortName>
        <ecNumber evidence="7">4.1.2.4</ecNumber>
    </recommendedName>
    <alternativeName>
        <fullName evidence="7">2-deoxy-D-ribose 5-phosphate aldolase</fullName>
    </alternativeName>
    <alternativeName>
        <fullName evidence="7">Phosphodeoxyriboaldolase</fullName>
        <shortName evidence="7">Deoxyriboaldolase</shortName>
    </alternativeName>
</protein>
<dbReference type="PANTHER" id="PTHR10889:SF1">
    <property type="entry name" value="DEOXYRIBOSE-PHOSPHATE ALDOLASE"/>
    <property type="match status" value="1"/>
</dbReference>
<dbReference type="FunFam" id="3.20.20.70:FF:000044">
    <property type="entry name" value="Deoxyribose-phosphate aldolase"/>
    <property type="match status" value="1"/>
</dbReference>
<evidence type="ECO:0000256" key="7">
    <source>
        <dbReference type="HAMAP-Rule" id="MF_00114"/>
    </source>
</evidence>
<evidence type="ECO:0000313" key="8">
    <source>
        <dbReference type="EMBL" id="QDT72640.1"/>
    </source>
</evidence>
<evidence type="ECO:0000256" key="5">
    <source>
        <dbReference type="ARBA" id="ARBA00048791"/>
    </source>
</evidence>
<evidence type="ECO:0000256" key="4">
    <source>
        <dbReference type="ARBA" id="ARBA00023270"/>
    </source>
</evidence>
<keyword evidence="4 7" id="KW-0704">Schiff base</keyword>
<dbReference type="InterPro" id="IPR013785">
    <property type="entry name" value="Aldolase_TIM"/>
</dbReference>
<dbReference type="InterPro" id="IPR011343">
    <property type="entry name" value="DeoC"/>
</dbReference>
<dbReference type="Proteomes" id="UP000317909">
    <property type="component" value="Chromosome"/>
</dbReference>
<dbReference type="EMBL" id="CP036339">
    <property type="protein sequence ID" value="QDT72640.1"/>
    <property type="molecule type" value="Genomic_DNA"/>
</dbReference>